<evidence type="ECO:0000313" key="3">
    <source>
        <dbReference type="Proteomes" id="UP000178198"/>
    </source>
</evidence>
<dbReference type="Proteomes" id="UP000178198">
    <property type="component" value="Chromosome"/>
</dbReference>
<protein>
    <recommendedName>
        <fullName evidence="1">DUF4488 domain-containing protein</fullName>
    </recommendedName>
</protein>
<reference evidence="2 3" key="1">
    <citation type="submission" date="2016-10" db="EMBL/GenBank/DDBJ databases">
        <title>Complete Genome Sequence of Flavobacterium sp. PK15.</title>
        <authorList>
            <person name="Ekwe A."/>
            <person name="Kim S.B."/>
        </authorList>
    </citation>
    <scope>NUCLEOTIDE SEQUENCE [LARGE SCALE GENOMIC DNA]</scope>
    <source>
        <strain evidence="2 3">PK15</strain>
    </source>
</reference>
<dbReference type="OrthoDB" id="1351620at2"/>
<gene>
    <name evidence="2" type="ORF">BIW12_05345</name>
</gene>
<sequence length="202" mass="23003">MKKGRTAVENLIKGMVLNFMLLEKPNEQIIIFRNQKKLTMKHIFTLLIVVFSATLSAQTEQNHIPVSKSIVGIWRLIDERTLANGESIRIVTGDYKVINADGTYYTFVTWPNQTTIAQYGSYEIESDSTLVEHIIENVLHPRLSGKDSPIKYNLIDENTMIVAWSYNLDGNIWINEKWIRLPLAVPTSVSGVNFVQPGTQKH</sequence>
<name>A0A1D9P8L1_9FLAO</name>
<evidence type="ECO:0000259" key="1">
    <source>
        <dbReference type="Pfam" id="PF14869"/>
    </source>
</evidence>
<dbReference type="InterPro" id="IPR027991">
    <property type="entry name" value="DUF4488"/>
</dbReference>
<dbReference type="Pfam" id="PF14869">
    <property type="entry name" value="DUF4488"/>
    <property type="match status" value="1"/>
</dbReference>
<dbReference type="STRING" id="1306519.BIW12_05345"/>
<accession>A0A1D9P8L1</accession>
<keyword evidence="3" id="KW-1185">Reference proteome</keyword>
<dbReference type="EMBL" id="CP017774">
    <property type="protein sequence ID" value="AOZ98906.1"/>
    <property type="molecule type" value="Genomic_DNA"/>
</dbReference>
<organism evidence="2 3">
    <name type="scientific">Flavobacterium commune</name>
    <dbReference type="NCBI Taxonomy" id="1306519"/>
    <lineage>
        <taxon>Bacteria</taxon>
        <taxon>Pseudomonadati</taxon>
        <taxon>Bacteroidota</taxon>
        <taxon>Flavobacteriia</taxon>
        <taxon>Flavobacteriales</taxon>
        <taxon>Flavobacteriaceae</taxon>
        <taxon>Flavobacterium</taxon>
    </lineage>
</organism>
<dbReference type="AlphaFoldDB" id="A0A1D9P8L1"/>
<feature type="domain" description="DUF4488" evidence="1">
    <location>
        <begin position="69"/>
        <end position="182"/>
    </location>
</feature>
<evidence type="ECO:0000313" key="2">
    <source>
        <dbReference type="EMBL" id="AOZ98906.1"/>
    </source>
</evidence>
<proteinExistence type="predicted"/>
<dbReference type="Gene3D" id="2.40.128.490">
    <property type="entry name" value="Uncharacterised protein PF14869, DUF4488"/>
    <property type="match status" value="1"/>
</dbReference>
<dbReference type="KEGG" id="fcm:BIW12_05345"/>